<reference evidence="1" key="1">
    <citation type="journal article" date="2020" name="Nature">
        <title>Giant virus diversity and host interactions through global metagenomics.</title>
        <authorList>
            <person name="Schulz F."/>
            <person name="Roux S."/>
            <person name="Paez-Espino D."/>
            <person name="Jungbluth S."/>
            <person name="Walsh D.A."/>
            <person name="Denef V.J."/>
            <person name="McMahon K.D."/>
            <person name="Konstantinidis K.T."/>
            <person name="Eloe-Fadrosh E.A."/>
            <person name="Kyrpides N.C."/>
            <person name="Woyke T."/>
        </authorList>
    </citation>
    <scope>NUCLEOTIDE SEQUENCE</scope>
    <source>
        <strain evidence="1">GVMAG-M-3300023184-120</strain>
    </source>
</reference>
<dbReference type="Gene3D" id="1.10.357.40">
    <property type="entry name" value="YbiA-like"/>
    <property type="match status" value="1"/>
</dbReference>
<name>A0A6C0HIT7_9ZZZZ</name>
<dbReference type="EMBL" id="MN739972">
    <property type="protein sequence ID" value="QHT80561.1"/>
    <property type="molecule type" value="Genomic_DNA"/>
</dbReference>
<dbReference type="AlphaFoldDB" id="A0A6C0HIT7"/>
<evidence type="ECO:0008006" key="2">
    <source>
        <dbReference type="Google" id="ProtNLM"/>
    </source>
</evidence>
<dbReference type="InterPro" id="IPR037238">
    <property type="entry name" value="YbiA-like_sf"/>
</dbReference>
<sequence>MTEQMIYHFFSKKAEGRELSNFHEGTVMIYGRIYNSGEAAFHGMKYIKISEVSTNSERKMVLEKYGEKFETKGEFGNFSGNEIKKKGGKNGLALTEQELRVWLDVGRSVQSEICAYKYNNDVNVKRVLDGTQGKFLIHPAMRCSDFQVDKKYWEGRGRIENGILTVRGANMLGNIWMMLRDNVESVTF</sequence>
<proteinExistence type="predicted"/>
<accession>A0A6C0HIT7</accession>
<dbReference type="SUPFAM" id="SSF143990">
    <property type="entry name" value="YbiA-like"/>
    <property type="match status" value="1"/>
</dbReference>
<evidence type="ECO:0000313" key="1">
    <source>
        <dbReference type="EMBL" id="QHT80561.1"/>
    </source>
</evidence>
<protein>
    <recommendedName>
        <fullName evidence="2">NADAR domain-containing protein</fullName>
    </recommendedName>
</protein>
<organism evidence="1">
    <name type="scientific">viral metagenome</name>
    <dbReference type="NCBI Taxonomy" id="1070528"/>
    <lineage>
        <taxon>unclassified sequences</taxon>
        <taxon>metagenomes</taxon>
        <taxon>organismal metagenomes</taxon>
    </lineage>
</organism>